<dbReference type="SUPFAM" id="SSF56784">
    <property type="entry name" value="HAD-like"/>
    <property type="match status" value="1"/>
</dbReference>
<sequence length="376" mass="40449">MFDMFLENRIVFYGMIAGIFIVVNALAYLLLKYILPWQAMRTLKKFKIRAKSRKLLPLLNLTGQLVMGISGAVTKGVPMVYDIIPAGIAPSKMMTFAASAEAGVQHPLADAIAEWADEKHLELSEASASNVVPGKGVEALINHQEVRVGTASFLQDHDVKIPAEILTRADQLAGKGNVVSFVSIGGFCRGFIVFSDALRPTVPGAVQTLRDYGISTAIMTSAAGSTARNIARQAGINNVNAEMDTMEKAKKITIMKTSDSLIGAVATTSNTQVLAQSADISFALSITDESIKEQCDVYVDSVDFGNIMSAVDIARYTYSKRKTGIIVTVLFNLVLGAITSYIVAESALPFFAPVLPIMAGVLFLIGIIANQFTYSY</sequence>
<dbReference type="Gene3D" id="3.40.50.1000">
    <property type="entry name" value="HAD superfamily/HAD-like"/>
    <property type="match status" value="1"/>
</dbReference>
<dbReference type="GO" id="GO:0000166">
    <property type="term" value="F:nucleotide binding"/>
    <property type="evidence" value="ECO:0007669"/>
    <property type="project" value="InterPro"/>
</dbReference>
<dbReference type="Pfam" id="PF00702">
    <property type="entry name" value="Hydrolase"/>
    <property type="match status" value="1"/>
</dbReference>
<dbReference type="PANTHER" id="PTHR43520">
    <property type="entry name" value="ATP7, ISOFORM B"/>
    <property type="match status" value="1"/>
</dbReference>
<gene>
    <name evidence="3" type="ORF">NZ47_05705</name>
</gene>
<dbReference type="AlphaFoldDB" id="A0A0B2K2F1"/>
<evidence type="ECO:0000313" key="4">
    <source>
        <dbReference type="Proteomes" id="UP000030993"/>
    </source>
</evidence>
<proteinExistence type="predicted"/>
<keyword evidence="2" id="KW-0472">Membrane</keyword>
<keyword evidence="4" id="KW-1185">Reference proteome</keyword>
<dbReference type="InterPro" id="IPR023299">
    <property type="entry name" value="ATPase_P-typ_cyto_dom_N"/>
</dbReference>
<dbReference type="InterPro" id="IPR036412">
    <property type="entry name" value="HAD-like_sf"/>
</dbReference>
<comment type="caution">
    <text evidence="3">The sequence shown here is derived from an EMBL/GenBank/DDBJ whole genome shotgun (WGS) entry which is preliminary data.</text>
</comment>
<dbReference type="Gene3D" id="3.40.1110.10">
    <property type="entry name" value="Calcium-transporting ATPase, cytoplasmic domain N"/>
    <property type="match status" value="1"/>
</dbReference>
<dbReference type="eggNOG" id="COG2217">
    <property type="taxonomic scope" value="Bacteria"/>
</dbReference>
<keyword evidence="2" id="KW-1133">Transmembrane helix</keyword>
<protein>
    <submittedName>
        <fullName evidence="3">Uncharacterized protein</fullName>
    </submittedName>
</protein>
<name>A0A0B2K2F1_9FIRM</name>
<feature type="transmembrane region" description="Helical" evidence="2">
    <location>
        <begin position="350"/>
        <end position="369"/>
    </location>
</feature>
<feature type="transmembrane region" description="Helical" evidence="2">
    <location>
        <begin position="12"/>
        <end position="35"/>
    </location>
</feature>
<dbReference type="GO" id="GO:0016020">
    <property type="term" value="C:membrane"/>
    <property type="evidence" value="ECO:0007669"/>
    <property type="project" value="TreeGrafter"/>
</dbReference>
<evidence type="ECO:0000256" key="2">
    <source>
        <dbReference type="SAM" id="Phobius"/>
    </source>
</evidence>
<dbReference type="Proteomes" id="UP000030993">
    <property type="component" value="Unassembled WGS sequence"/>
</dbReference>
<dbReference type="STRING" id="82374.NZ47_05705"/>
<dbReference type="SUPFAM" id="SSF81660">
    <property type="entry name" value="Metal cation-transporting ATPase, ATP-binding domain N"/>
    <property type="match status" value="1"/>
</dbReference>
<reference evidence="3 4" key="1">
    <citation type="journal article" date="2013" name="PLoS ONE">
        <title>Identification and characterization of three novel lipases belonging to families II and V from Anaerovibrio lipolyticus 5ST.</title>
        <authorList>
            <person name="Prive F."/>
            <person name="Kaderbhai N.N."/>
            <person name="Girdwood S."/>
            <person name="Worgan H.J."/>
            <person name="Pinloche E."/>
            <person name="Scollan N.D."/>
            <person name="Huws S.A."/>
            <person name="Newbold C.J."/>
        </authorList>
    </citation>
    <scope>NUCLEOTIDE SEQUENCE [LARGE SCALE GENOMIC DNA]</scope>
    <source>
        <strain evidence="3 4">5S</strain>
    </source>
</reference>
<dbReference type="InterPro" id="IPR023214">
    <property type="entry name" value="HAD_sf"/>
</dbReference>
<keyword evidence="2" id="KW-0812">Transmembrane</keyword>
<dbReference type="PANTHER" id="PTHR43520:SF8">
    <property type="entry name" value="P-TYPE CU(+) TRANSPORTER"/>
    <property type="match status" value="1"/>
</dbReference>
<dbReference type="EMBL" id="JSCE01000116">
    <property type="protein sequence ID" value="KHM52297.1"/>
    <property type="molecule type" value="Genomic_DNA"/>
</dbReference>
<accession>A0A0B2K2F1</accession>
<dbReference type="GO" id="GO:0043682">
    <property type="term" value="F:P-type divalent copper transporter activity"/>
    <property type="evidence" value="ECO:0007669"/>
    <property type="project" value="TreeGrafter"/>
</dbReference>
<dbReference type="RefSeq" id="WP_039207421.1">
    <property type="nucleotide sequence ID" value="NZ_JSCE01000116.1"/>
</dbReference>
<keyword evidence="1" id="KW-1278">Translocase</keyword>
<evidence type="ECO:0000256" key="1">
    <source>
        <dbReference type="ARBA" id="ARBA00022967"/>
    </source>
</evidence>
<feature type="transmembrane region" description="Helical" evidence="2">
    <location>
        <begin position="325"/>
        <end position="344"/>
    </location>
</feature>
<evidence type="ECO:0000313" key="3">
    <source>
        <dbReference type="EMBL" id="KHM52297.1"/>
    </source>
</evidence>
<organism evidence="3 4">
    <name type="scientific">Anaerovibrio lipolyticus</name>
    <dbReference type="NCBI Taxonomy" id="82374"/>
    <lineage>
        <taxon>Bacteria</taxon>
        <taxon>Bacillati</taxon>
        <taxon>Bacillota</taxon>
        <taxon>Negativicutes</taxon>
        <taxon>Selenomonadales</taxon>
        <taxon>Selenomonadaceae</taxon>
        <taxon>Anaerovibrio</taxon>
    </lineage>
</organism>
<dbReference type="GO" id="GO:0055070">
    <property type="term" value="P:copper ion homeostasis"/>
    <property type="evidence" value="ECO:0007669"/>
    <property type="project" value="TreeGrafter"/>
</dbReference>
<dbReference type="GO" id="GO:0005507">
    <property type="term" value="F:copper ion binding"/>
    <property type="evidence" value="ECO:0007669"/>
    <property type="project" value="TreeGrafter"/>
</dbReference>